<evidence type="ECO:0000256" key="9">
    <source>
        <dbReference type="ARBA" id="ARBA00023002"/>
    </source>
</evidence>
<evidence type="ECO:0000256" key="1">
    <source>
        <dbReference type="ARBA" id="ARBA00001971"/>
    </source>
</evidence>
<dbReference type="GO" id="GO:0004497">
    <property type="term" value="F:monooxygenase activity"/>
    <property type="evidence" value="ECO:0007669"/>
    <property type="project" value="UniProtKB-KW"/>
</dbReference>
<evidence type="ECO:0000256" key="13">
    <source>
        <dbReference type="PIRSR" id="PIRSR602401-1"/>
    </source>
</evidence>
<accession>A0AAN7ZFR6</accession>
<dbReference type="FunFam" id="1.10.630.10:FF:000042">
    <property type="entry name" value="Cytochrome P450"/>
    <property type="match status" value="1"/>
</dbReference>
<evidence type="ECO:0000256" key="14">
    <source>
        <dbReference type="RuleBase" id="RU000461"/>
    </source>
</evidence>
<dbReference type="Pfam" id="PF00067">
    <property type="entry name" value="p450"/>
    <property type="match status" value="1"/>
</dbReference>
<feature type="binding site" description="axial binding residue" evidence="13">
    <location>
        <position position="474"/>
    </location>
    <ligand>
        <name>heme</name>
        <dbReference type="ChEBI" id="CHEBI:30413"/>
    </ligand>
    <ligandPart>
        <name>Fe</name>
        <dbReference type="ChEBI" id="CHEBI:18248"/>
    </ligandPart>
</feature>
<dbReference type="Gene3D" id="1.10.630.10">
    <property type="entry name" value="Cytochrome P450"/>
    <property type="match status" value="1"/>
</dbReference>
<evidence type="ECO:0000256" key="2">
    <source>
        <dbReference type="ARBA" id="ARBA00004174"/>
    </source>
</evidence>
<keyword evidence="16" id="KW-1185">Reference proteome</keyword>
<evidence type="ECO:0000256" key="6">
    <source>
        <dbReference type="ARBA" id="ARBA00022723"/>
    </source>
</evidence>
<dbReference type="InterPro" id="IPR017972">
    <property type="entry name" value="Cyt_P450_CS"/>
</dbReference>
<dbReference type="EMBL" id="JAVRBK010000007">
    <property type="protein sequence ID" value="KAK5641882.1"/>
    <property type="molecule type" value="Genomic_DNA"/>
</dbReference>
<dbReference type="InterPro" id="IPR050476">
    <property type="entry name" value="Insect_CytP450_Detox"/>
</dbReference>
<evidence type="ECO:0000256" key="8">
    <source>
        <dbReference type="ARBA" id="ARBA00022848"/>
    </source>
</evidence>
<dbReference type="PROSITE" id="PS00086">
    <property type="entry name" value="CYTOCHROME_P450"/>
    <property type="match status" value="1"/>
</dbReference>
<comment type="similarity">
    <text evidence="4 14">Belongs to the cytochrome P450 family.</text>
</comment>
<evidence type="ECO:0000256" key="3">
    <source>
        <dbReference type="ARBA" id="ARBA00004406"/>
    </source>
</evidence>
<protein>
    <recommendedName>
        <fullName evidence="17">Cytochrome P450</fullName>
    </recommendedName>
</protein>
<dbReference type="PRINTS" id="PR00385">
    <property type="entry name" value="P450"/>
</dbReference>
<keyword evidence="11 14" id="KW-0503">Monooxygenase</keyword>
<dbReference type="PANTHER" id="PTHR24292:SF54">
    <property type="entry name" value="CYP9F3-RELATED"/>
    <property type="match status" value="1"/>
</dbReference>
<keyword evidence="10 13" id="KW-0408">Iron</keyword>
<keyword evidence="7" id="KW-0256">Endoplasmic reticulum</keyword>
<dbReference type="AlphaFoldDB" id="A0AAN7ZFR6"/>
<name>A0AAN7ZFR6_9COLE</name>
<keyword evidence="8" id="KW-0492">Microsome</keyword>
<dbReference type="Proteomes" id="UP001329430">
    <property type="component" value="Chromosome 7"/>
</dbReference>
<keyword evidence="6 13" id="KW-0479">Metal-binding</keyword>
<evidence type="ECO:0000256" key="10">
    <source>
        <dbReference type="ARBA" id="ARBA00023004"/>
    </source>
</evidence>
<dbReference type="GO" id="GO:0020037">
    <property type="term" value="F:heme binding"/>
    <property type="evidence" value="ECO:0007669"/>
    <property type="project" value="InterPro"/>
</dbReference>
<comment type="cofactor">
    <cofactor evidence="1 13">
        <name>heme</name>
        <dbReference type="ChEBI" id="CHEBI:30413"/>
    </cofactor>
</comment>
<evidence type="ECO:0000256" key="5">
    <source>
        <dbReference type="ARBA" id="ARBA00022617"/>
    </source>
</evidence>
<comment type="subcellular location">
    <subcellularLocation>
        <location evidence="3">Endoplasmic reticulum membrane</location>
        <topology evidence="3">Peripheral membrane protein</topology>
    </subcellularLocation>
    <subcellularLocation>
        <location evidence="2">Microsome membrane</location>
        <topology evidence="2">Peripheral membrane protein</topology>
    </subcellularLocation>
</comment>
<dbReference type="InterPro" id="IPR001128">
    <property type="entry name" value="Cyt_P450"/>
</dbReference>
<dbReference type="SUPFAM" id="SSF48264">
    <property type="entry name" value="Cytochrome P450"/>
    <property type="match status" value="1"/>
</dbReference>
<evidence type="ECO:0000313" key="15">
    <source>
        <dbReference type="EMBL" id="KAK5641882.1"/>
    </source>
</evidence>
<dbReference type="InterPro" id="IPR036396">
    <property type="entry name" value="Cyt_P450_sf"/>
</dbReference>
<gene>
    <name evidence="15" type="ORF">RI129_010429</name>
</gene>
<dbReference type="PANTHER" id="PTHR24292">
    <property type="entry name" value="CYTOCHROME P450"/>
    <property type="match status" value="1"/>
</dbReference>
<dbReference type="PRINTS" id="PR00463">
    <property type="entry name" value="EP450I"/>
</dbReference>
<evidence type="ECO:0000256" key="4">
    <source>
        <dbReference type="ARBA" id="ARBA00010617"/>
    </source>
</evidence>
<evidence type="ECO:0008006" key="17">
    <source>
        <dbReference type="Google" id="ProtNLM"/>
    </source>
</evidence>
<organism evidence="15 16">
    <name type="scientific">Pyrocoelia pectoralis</name>
    <dbReference type="NCBI Taxonomy" id="417401"/>
    <lineage>
        <taxon>Eukaryota</taxon>
        <taxon>Metazoa</taxon>
        <taxon>Ecdysozoa</taxon>
        <taxon>Arthropoda</taxon>
        <taxon>Hexapoda</taxon>
        <taxon>Insecta</taxon>
        <taxon>Pterygota</taxon>
        <taxon>Neoptera</taxon>
        <taxon>Endopterygota</taxon>
        <taxon>Coleoptera</taxon>
        <taxon>Polyphaga</taxon>
        <taxon>Elateriformia</taxon>
        <taxon>Elateroidea</taxon>
        <taxon>Lampyridae</taxon>
        <taxon>Lampyrinae</taxon>
        <taxon>Pyrocoelia</taxon>
    </lineage>
</organism>
<evidence type="ECO:0000313" key="16">
    <source>
        <dbReference type="Proteomes" id="UP001329430"/>
    </source>
</evidence>
<keyword evidence="9 14" id="KW-0560">Oxidoreductase</keyword>
<keyword evidence="12" id="KW-0472">Membrane</keyword>
<dbReference type="InterPro" id="IPR002401">
    <property type="entry name" value="Cyt_P450_E_grp-I"/>
</dbReference>
<dbReference type="GO" id="GO:0005789">
    <property type="term" value="C:endoplasmic reticulum membrane"/>
    <property type="evidence" value="ECO:0007669"/>
    <property type="project" value="UniProtKB-SubCell"/>
</dbReference>
<dbReference type="GO" id="GO:0016705">
    <property type="term" value="F:oxidoreductase activity, acting on paired donors, with incorporation or reduction of molecular oxygen"/>
    <property type="evidence" value="ECO:0007669"/>
    <property type="project" value="InterPro"/>
</dbReference>
<evidence type="ECO:0000256" key="11">
    <source>
        <dbReference type="ARBA" id="ARBA00023033"/>
    </source>
</evidence>
<keyword evidence="5 13" id="KW-0349">Heme</keyword>
<sequence length="533" mass="61396">MFALLIIIGGLCLLGYFALIAPFRHWTNRGVLQVSVAKLWLENLKAIVQLNPVADGLIKLYEMFPESRYMGTYQATKPLLLIKDVDLIKEITIKNFDHFMDHNQFADEESDPLWGKNLIALKGERWKDMRATLSPSFTSSKMKGMFNLMLECAGTFVDYFRNDNSETVTVELKDTFTRYATDVIASASFGITCNSLKERDNEFYIMGKEATNFSGFWKNLSILLMISSPRLANYLGLRMFSNKVSHFFRNLVLDNMKEREMKGIVRPDMINLLMEAKKGRLKHDDHISGVMDRGFAVIEESAIGKEEKRQKIELTDDDVTAQALIFFFAGFDTVSTLMCFTAYELAVNPPIQEKLRKEVDLTLEECKGHLTYEALLKMEYLDMVLSETLRKWPSGIALDRICVKPYMIQPERDGEKPFHVQKGDVIMFPLYAVHRDQKFFPEPNRFDPERFSSENRSNVLPYTFTPFGIGPRSCIGNRFALLETKCLFFNILKNFEIVVVEKSVVPVKLSRKQFNLNSEDGFWFGFKPRTKSS</sequence>
<reference evidence="15 16" key="1">
    <citation type="journal article" date="2024" name="Insects">
        <title>An Improved Chromosome-Level Genome Assembly of the Firefly Pyrocoelia pectoralis.</title>
        <authorList>
            <person name="Fu X."/>
            <person name="Meyer-Rochow V.B."/>
            <person name="Ballantyne L."/>
            <person name="Zhu X."/>
        </authorList>
    </citation>
    <scope>NUCLEOTIDE SEQUENCE [LARGE SCALE GENOMIC DNA]</scope>
    <source>
        <strain evidence="15">XCY_ONT2</strain>
    </source>
</reference>
<dbReference type="GO" id="GO:0005506">
    <property type="term" value="F:iron ion binding"/>
    <property type="evidence" value="ECO:0007669"/>
    <property type="project" value="InterPro"/>
</dbReference>
<proteinExistence type="inferred from homology"/>
<evidence type="ECO:0000256" key="7">
    <source>
        <dbReference type="ARBA" id="ARBA00022824"/>
    </source>
</evidence>
<dbReference type="CDD" id="cd11056">
    <property type="entry name" value="CYP6-like"/>
    <property type="match status" value="1"/>
</dbReference>
<evidence type="ECO:0000256" key="12">
    <source>
        <dbReference type="ARBA" id="ARBA00023136"/>
    </source>
</evidence>
<comment type="caution">
    <text evidence="15">The sequence shown here is derived from an EMBL/GenBank/DDBJ whole genome shotgun (WGS) entry which is preliminary data.</text>
</comment>